<comment type="caution">
    <text evidence="1">The sequence shown here is derived from an EMBL/GenBank/DDBJ whole genome shotgun (WGS) entry which is preliminary data.</text>
</comment>
<proteinExistence type="predicted"/>
<protein>
    <submittedName>
        <fullName evidence="1">Uncharacterized protein</fullName>
    </submittedName>
</protein>
<evidence type="ECO:0000313" key="1">
    <source>
        <dbReference type="EMBL" id="CAK7925098.1"/>
    </source>
</evidence>
<gene>
    <name evidence="1" type="ORF">PM001_LOCUS10248</name>
</gene>
<organism evidence="1 2">
    <name type="scientific">Peronospora matthiolae</name>
    <dbReference type="NCBI Taxonomy" id="2874970"/>
    <lineage>
        <taxon>Eukaryota</taxon>
        <taxon>Sar</taxon>
        <taxon>Stramenopiles</taxon>
        <taxon>Oomycota</taxon>
        <taxon>Peronosporomycetes</taxon>
        <taxon>Peronosporales</taxon>
        <taxon>Peronosporaceae</taxon>
        <taxon>Peronospora</taxon>
    </lineage>
</organism>
<dbReference type="Proteomes" id="UP001162060">
    <property type="component" value="Unassembled WGS sequence"/>
</dbReference>
<name>A0AAV1TUL7_9STRA</name>
<evidence type="ECO:0000313" key="2">
    <source>
        <dbReference type="Proteomes" id="UP001162060"/>
    </source>
</evidence>
<reference evidence="1" key="1">
    <citation type="submission" date="2024-01" db="EMBL/GenBank/DDBJ databases">
        <authorList>
            <person name="Webb A."/>
        </authorList>
    </citation>
    <scope>NUCLEOTIDE SEQUENCE</scope>
    <source>
        <strain evidence="1">Pm1</strain>
    </source>
</reference>
<dbReference type="AlphaFoldDB" id="A0AAV1TUL7"/>
<sequence>MGNQPADLNQASICLRASSLAYENTSDAFVPLISHTAHSCKASYSSRAWSHWLGAGFCVRHSKCLRCCIVPPIRSLFVLVADTAAAVSLGSRASVVRVEYVKVTRLVRLAQTERVNLPAFLR</sequence>
<dbReference type="EMBL" id="CAKLBY020000086">
    <property type="protein sequence ID" value="CAK7925098.1"/>
    <property type="molecule type" value="Genomic_DNA"/>
</dbReference>
<accession>A0AAV1TUL7</accession>